<dbReference type="InterPro" id="IPR026960">
    <property type="entry name" value="RVT-Znf"/>
</dbReference>
<dbReference type="GO" id="GO:0016853">
    <property type="term" value="F:isomerase activity"/>
    <property type="evidence" value="ECO:0007669"/>
    <property type="project" value="UniProtKB-KW"/>
</dbReference>
<feature type="non-terminal residue" evidence="2">
    <location>
        <position position="163"/>
    </location>
</feature>
<proteinExistence type="predicted"/>
<name>A0A392MU91_9FABA</name>
<dbReference type="Proteomes" id="UP000265520">
    <property type="component" value="Unassembled WGS sequence"/>
</dbReference>
<feature type="domain" description="Reverse transcriptase zinc-binding" evidence="1">
    <location>
        <begin position="32"/>
        <end position="119"/>
    </location>
</feature>
<keyword evidence="3" id="KW-1185">Reference proteome</keyword>
<dbReference type="PANTHER" id="PTHR36617">
    <property type="entry name" value="PROTEIN, PUTATIVE-RELATED"/>
    <property type="match status" value="1"/>
</dbReference>
<dbReference type="Pfam" id="PF13966">
    <property type="entry name" value="zf-RVT"/>
    <property type="match status" value="1"/>
</dbReference>
<organism evidence="2 3">
    <name type="scientific">Trifolium medium</name>
    <dbReference type="NCBI Taxonomy" id="97028"/>
    <lineage>
        <taxon>Eukaryota</taxon>
        <taxon>Viridiplantae</taxon>
        <taxon>Streptophyta</taxon>
        <taxon>Embryophyta</taxon>
        <taxon>Tracheophyta</taxon>
        <taxon>Spermatophyta</taxon>
        <taxon>Magnoliopsida</taxon>
        <taxon>eudicotyledons</taxon>
        <taxon>Gunneridae</taxon>
        <taxon>Pentapetalae</taxon>
        <taxon>rosids</taxon>
        <taxon>fabids</taxon>
        <taxon>Fabales</taxon>
        <taxon>Fabaceae</taxon>
        <taxon>Papilionoideae</taxon>
        <taxon>50 kb inversion clade</taxon>
        <taxon>NPAAA clade</taxon>
        <taxon>Hologalegina</taxon>
        <taxon>IRL clade</taxon>
        <taxon>Trifolieae</taxon>
        <taxon>Trifolium</taxon>
    </lineage>
</organism>
<keyword evidence="2" id="KW-0413">Isomerase</keyword>
<reference evidence="2 3" key="1">
    <citation type="journal article" date="2018" name="Front. Plant Sci.">
        <title>Red Clover (Trifolium pratense) and Zigzag Clover (T. medium) - A Picture of Genomic Similarities and Differences.</title>
        <authorList>
            <person name="Dluhosova J."/>
            <person name="Istvanek J."/>
            <person name="Nedelnik J."/>
            <person name="Repkova J."/>
        </authorList>
    </citation>
    <scope>NUCLEOTIDE SEQUENCE [LARGE SCALE GENOMIC DNA]</scope>
    <source>
        <strain evidence="3">cv. 10/8</strain>
        <tissue evidence="2">Leaf</tissue>
    </source>
</reference>
<evidence type="ECO:0000313" key="3">
    <source>
        <dbReference type="Proteomes" id="UP000265520"/>
    </source>
</evidence>
<sequence length="163" mass="18376">MLGECQTLLHDFSLQAQSSDTWQWRLDHVRGFSVRGAYQLLTTHPIGPVAAVEDLIWHKHVPLKVSIFAWRLLRDRLPTKINLARGIITPEAQFCVTGCEGVESAQHLFLSCSIFGFLWSSAALERVAPFYNLSGFYALGLSGMKEIKDYSATQNSPYLICWT</sequence>
<comment type="caution">
    <text evidence="2">The sequence shown here is derived from an EMBL/GenBank/DDBJ whole genome shotgun (WGS) entry which is preliminary data.</text>
</comment>
<protein>
    <submittedName>
        <fullName evidence="2">70 kDa peptidyl-prolyl isomerase</fullName>
    </submittedName>
</protein>
<evidence type="ECO:0000259" key="1">
    <source>
        <dbReference type="Pfam" id="PF13966"/>
    </source>
</evidence>
<dbReference type="PANTHER" id="PTHR36617:SF5">
    <property type="entry name" value="OS05G0421675 PROTEIN"/>
    <property type="match status" value="1"/>
</dbReference>
<dbReference type="EMBL" id="LXQA010019700">
    <property type="protein sequence ID" value="MCH91106.1"/>
    <property type="molecule type" value="Genomic_DNA"/>
</dbReference>
<accession>A0A392MU91</accession>
<dbReference type="AlphaFoldDB" id="A0A392MU91"/>
<evidence type="ECO:0000313" key="2">
    <source>
        <dbReference type="EMBL" id="MCH91106.1"/>
    </source>
</evidence>
<gene>
    <name evidence="2" type="ORF">A2U01_0012031</name>
</gene>